<evidence type="ECO:0000313" key="5">
    <source>
        <dbReference type="Proteomes" id="UP000185783"/>
    </source>
</evidence>
<reference evidence="4 5" key="1">
    <citation type="submission" date="2016-03" db="EMBL/GenBank/DDBJ databases">
        <title>Genome sequence of Nesiotobacter sp. nov., a moderately halophilic alphaproteobacterium isolated from the Yellow Sea, China.</title>
        <authorList>
            <person name="Zhang G."/>
            <person name="Zhang R."/>
        </authorList>
    </citation>
    <scope>NUCLEOTIDE SEQUENCE [LARGE SCALE GENOMIC DNA]</scope>
    <source>
        <strain evidence="4 5">WB1-6</strain>
    </source>
</reference>
<dbReference type="InterPro" id="IPR025195">
    <property type="entry name" value="GTA_TIM_dom"/>
</dbReference>
<dbReference type="InterPro" id="IPR056490">
    <property type="entry name" value="Rcc01698_C"/>
</dbReference>
<dbReference type="Pfam" id="PF23666">
    <property type="entry name" value="Rcc01698_C"/>
    <property type="match status" value="1"/>
</dbReference>
<feature type="domain" description="Rcc01698-like C-terminal" evidence="3">
    <location>
        <begin position="1034"/>
        <end position="1133"/>
    </location>
</feature>
<dbReference type="Pfam" id="PF13550">
    <property type="entry name" value="Phage-tail_3"/>
    <property type="match status" value="1"/>
</dbReference>
<evidence type="ECO:0000259" key="2">
    <source>
        <dbReference type="Pfam" id="PF13550"/>
    </source>
</evidence>
<evidence type="ECO:0000259" key="1">
    <source>
        <dbReference type="Pfam" id="PF13547"/>
    </source>
</evidence>
<dbReference type="InterPro" id="IPR017853">
    <property type="entry name" value="GH"/>
</dbReference>
<dbReference type="Pfam" id="PF13547">
    <property type="entry name" value="GTA_TIM"/>
    <property type="match status" value="1"/>
</dbReference>
<organism evidence="4 5">
    <name type="scientific">Pseudovibrio exalbescens</name>
    <dbReference type="NCBI Taxonomy" id="197461"/>
    <lineage>
        <taxon>Bacteria</taxon>
        <taxon>Pseudomonadati</taxon>
        <taxon>Pseudomonadota</taxon>
        <taxon>Alphaproteobacteria</taxon>
        <taxon>Hyphomicrobiales</taxon>
        <taxon>Stappiaceae</taxon>
        <taxon>Pseudovibrio</taxon>
    </lineage>
</organism>
<feature type="domain" description="GTA TIM-barrel-like" evidence="1">
    <location>
        <begin position="414"/>
        <end position="708"/>
    </location>
</feature>
<dbReference type="RefSeq" id="WP_028482986.1">
    <property type="nucleotide sequence ID" value="NZ_LVVZ01000022.1"/>
</dbReference>
<keyword evidence="5" id="KW-1185">Reference proteome</keyword>
<dbReference type="EMBL" id="LVVZ01000022">
    <property type="protein sequence ID" value="OKL43193.1"/>
    <property type="molecule type" value="Genomic_DNA"/>
</dbReference>
<evidence type="ECO:0008006" key="6">
    <source>
        <dbReference type="Google" id="ProtNLM"/>
    </source>
</evidence>
<sequence length="1293" mass="140187">MATMILSGVGSAVGGAIAGPFGAILGQALGALGGAAIDRAVFSREAEVERGQIGDVHLQTSSQGQGIPRVYGRARLSGEVIWATRYEEVVSREKQGGGKGGGGTTTTVTTHSYFANFAIGLCEGPISDVRRIWADGKPLDRESVNMRIYHGTADQLPDPLIEAKQGVAPAYRNLAYVVFERLPLADYGNRLPQLSFEVVRAVEPLEAMVRGVSLIPGADEFIYSTTEVLGETGPGARRTLNRHFKVASSDLAASLDELQALCPNLESVALVVSWFGDDLRCANCVLEPKVTLKNRRTWPRSWQVAGKTRETARAVSQVDGRPAYGGTPSDDSVREAIAELKQRGLKVMFYPFILMDIPEGNGKPDPYGGSEQAAHPWRGRITTSLAAEMAGTPQGTAAAAPEIEAFVGGMTDAGYRRFLHHCADLAVSAGGVDAFLIGTELKNLTRAYAEPGRFPFVDALVTLLHEIRSKLGPATKLSYAADWSEYGGFSPQPGELRFPLDPLWADAQLDAIGIDWYVPLSDWRGGESAQARYDPERLRAGLTSGEYHDWYYASTSDRDAGTRTTITDGAYGKPWVYRAKDLKSWWQNPHVERIGEVELGTPTAWVPESKPIWLTELGFPAVDKGTNQPNVFFDPKSAESAFPHFSSGTRDDLVQRRALEASLSFAGIAHPTLQPGEIPISSVYGGPMIDPHGVFLWTWDARPFPAFPTFTGEWADGENWYRGHWLNGRLGAASSAGMLRQLLADFDVPSSEVRVEEGSAKLDGLVVPGIASLRQVLEPLLGPLGLIVADEGAQVAIRSAWAESDPAPLGASLGLGDVVVEGEETAPLTRLRESGRQLPAHLRLSAYDPFEDYARTTAQFRYVGAEGDRVLTQSLQISLSRSELQMLCEKQLQGIWASREAVETSVSHRHLALTPGETVALDTTLEPDQAFETRYRITRMAWGDDLKLEAQETCKEPVALSLGVPTQGQPARFSAGAVGPPEVVIANLPILTGTGEPGAPFIAAFSDPWPGPLQIYRSNSGTAYELIQTLDERAVMGVLAAPLAPGPVWRWDMHSTVVLTDVTGALQGADPLDVLAGGNPCAVESEPGHWEILQFTEAELVGPHSYELSGLLRGQRGTEALAGQGAPAGARFVLLNEAVQALPWSLEALQRDQYYRMVPAREALDSRACVDLIHASDGKALMPFAPVHVKVRRLANADLEIKWVRRTRANGDSWALAQVPLNETEERYQMRIETPAGNTLQVQEVAQDRWIYTYAMRQSDSVNNGDTLIISVAQLSELVGPGGWTRKTVEIKA</sequence>
<evidence type="ECO:0000259" key="3">
    <source>
        <dbReference type="Pfam" id="PF23666"/>
    </source>
</evidence>
<dbReference type="Proteomes" id="UP000185783">
    <property type="component" value="Unassembled WGS sequence"/>
</dbReference>
<protein>
    <recommendedName>
        <fullName evidence="6">GTA TIM-barrel-like domain protein</fullName>
    </recommendedName>
</protein>
<dbReference type="Gene3D" id="3.20.20.80">
    <property type="entry name" value="Glycosidases"/>
    <property type="match status" value="1"/>
</dbReference>
<proteinExistence type="predicted"/>
<accession>A0A1U7JEM3</accession>
<name>A0A1U7JEM3_9HYPH</name>
<comment type="caution">
    <text evidence="4">The sequence shown here is derived from an EMBL/GenBank/DDBJ whole genome shotgun (WGS) entry which is preliminary data.</text>
</comment>
<dbReference type="SUPFAM" id="SSF51445">
    <property type="entry name" value="(Trans)glycosidases"/>
    <property type="match status" value="1"/>
</dbReference>
<gene>
    <name evidence="4" type="ORF">A3843_15925</name>
</gene>
<dbReference type="CDD" id="cd19607">
    <property type="entry name" value="GTA_TIM-barrel-like"/>
    <property type="match status" value="1"/>
</dbReference>
<dbReference type="STRING" id="197461.A3843_15925"/>
<feature type="domain" description="Tip attachment protein J" evidence="2">
    <location>
        <begin position="772"/>
        <end position="940"/>
    </location>
</feature>
<dbReference type="InterPro" id="IPR032876">
    <property type="entry name" value="J_dom"/>
</dbReference>
<evidence type="ECO:0000313" key="4">
    <source>
        <dbReference type="EMBL" id="OKL43193.1"/>
    </source>
</evidence>